<evidence type="ECO:0000256" key="2">
    <source>
        <dbReference type="ARBA" id="ARBA00009172"/>
    </source>
</evidence>
<feature type="transmembrane region" description="Helical" evidence="9">
    <location>
        <begin position="78"/>
        <end position="96"/>
    </location>
</feature>
<keyword evidence="6" id="KW-0325">Glycoprotein</keyword>
<dbReference type="PANTHER" id="PTHR23294">
    <property type="entry name" value="ET TRANSLATION PRODUCT-RELATED"/>
    <property type="match status" value="1"/>
</dbReference>
<feature type="transmembrane region" description="Helical" evidence="9">
    <location>
        <begin position="249"/>
        <end position="268"/>
    </location>
</feature>
<feature type="transmembrane region" description="Helical" evidence="9">
    <location>
        <begin position="169"/>
        <end position="191"/>
    </location>
</feature>
<evidence type="ECO:0000256" key="5">
    <source>
        <dbReference type="ARBA" id="ARBA00023136"/>
    </source>
</evidence>
<dbReference type="Gene3D" id="1.20.1250.20">
    <property type="entry name" value="MFS general substrate transporter like domains"/>
    <property type="match status" value="1"/>
</dbReference>
<organism evidence="10 11">
    <name type="scientific">Fasciolopsis buskii</name>
    <dbReference type="NCBI Taxonomy" id="27845"/>
    <lineage>
        <taxon>Eukaryota</taxon>
        <taxon>Metazoa</taxon>
        <taxon>Spiralia</taxon>
        <taxon>Lophotrochozoa</taxon>
        <taxon>Platyhelminthes</taxon>
        <taxon>Trematoda</taxon>
        <taxon>Digenea</taxon>
        <taxon>Plagiorchiida</taxon>
        <taxon>Echinostomata</taxon>
        <taxon>Echinostomatoidea</taxon>
        <taxon>Fasciolidae</taxon>
        <taxon>Fasciolopsis</taxon>
    </lineage>
</organism>
<comment type="similarity">
    <text evidence="2">Belongs to the unc-93 family.</text>
</comment>
<feature type="transmembrane region" description="Helical" evidence="9">
    <location>
        <begin position="420"/>
        <end position="441"/>
    </location>
</feature>
<proteinExistence type="inferred from homology"/>
<evidence type="ECO:0000256" key="4">
    <source>
        <dbReference type="ARBA" id="ARBA00022989"/>
    </source>
</evidence>
<dbReference type="EMBL" id="LUCM01002114">
    <property type="protein sequence ID" value="KAA0197854.1"/>
    <property type="molecule type" value="Genomic_DNA"/>
</dbReference>
<evidence type="ECO:0000256" key="7">
    <source>
        <dbReference type="ARBA" id="ARBA00040302"/>
    </source>
</evidence>
<feature type="transmembrane region" description="Helical" evidence="9">
    <location>
        <begin position="318"/>
        <end position="340"/>
    </location>
</feature>
<dbReference type="InterPro" id="IPR010291">
    <property type="entry name" value="Ion_channel_UNC-93"/>
</dbReference>
<dbReference type="Proteomes" id="UP000728185">
    <property type="component" value="Unassembled WGS sequence"/>
</dbReference>
<evidence type="ECO:0000256" key="6">
    <source>
        <dbReference type="ARBA" id="ARBA00023180"/>
    </source>
</evidence>
<accession>A0A8E0S362</accession>
<evidence type="ECO:0000256" key="1">
    <source>
        <dbReference type="ARBA" id="ARBA00004141"/>
    </source>
</evidence>
<name>A0A8E0S362_9TREM</name>
<dbReference type="InterPro" id="IPR036259">
    <property type="entry name" value="MFS_trans_sf"/>
</dbReference>
<evidence type="ECO:0000313" key="11">
    <source>
        <dbReference type="Proteomes" id="UP000728185"/>
    </source>
</evidence>
<evidence type="ECO:0000256" key="8">
    <source>
        <dbReference type="ARBA" id="ARBA00041910"/>
    </source>
</evidence>
<dbReference type="Pfam" id="PF05978">
    <property type="entry name" value="UNC-93"/>
    <property type="match status" value="1"/>
</dbReference>
<feature type="transmembrane region" description="Helical" evidence="9">
    <location>
        <begin position="49"/>
        <end position="71"/>
    </location>
</feature>
<dbReference type="SUPFAM" id="SSF103473">
    <property type="entry name" value="MFS general substrate transporter"/>
    <property type="match status" value="1"/>
</dbReference>
<evidence type="ECO:0000256" key="3">
    <source>
        <dbReference type="ARBA" id="ARBA00022692"/>
    </source>
</evidence>
<comment type="caution">
    <text evidence="10">The sequence shown here is derived from an EMBL/GenBank/DDBJ whole genome shotgun (WGS) entry which is preliminary data.</text>
</comment>
<keyword evidence="3 9" id="KW-0812">Transmembrane</keyword>
<dbReference type="GO" id="GO:0016020">
    <property type="term" value="C:membrane"/>
    <property type="evidence" value="ECO:0007669"/>
    <property type="project" value="UniProtKB-SubCell"/>
</dbReference>
<dbReference type="PANTHER" id="PTHR23294:SF0">
    <property type="entry name" value="UNC93-LIKE PROTEIN MFSD11"/>
    <property type="match status" value="1"/>
</dbReference>
<dbReference type="AlphaFoldDB" id="A0A8E0S362"/>
<evidence type="ECO:0000313" key="10">
    <source>
        <dbReference type="EMBL" id="KAA0197854.1"/>
    </source>
</evidence>
<reference evidence="10" key="1">
    <citation type="submission" date="2019-05" db="EMBL/GenBank/DDBJ databases">
        <title>Annotation for the trematode Fasciolopsis buski.</title>
        <authorList>
            <person name="Choi Y.-J."/>
        </authorList>
    </citation>
    <scope>NUCLEOTIDE SEQUENCE</scope>
    <source>
        <strain evidence="10">HT</strain>
        <tissue evidence="10">Whole worm</tissue>
    </source>
</reference>
<dbReference type="OrthoDB" id="196103at2759"/>
<keyword evidence="11" id="KW-1185">Reference proteome</keyword>
<comment type="subcellular location">
    <subcellularLocation>
        <location evidence="1">Membrane</location>
        <topology evidence="1">Multi-pass membrane protein</topology>
    </subcellularLocation>
</comment>
<feature type="transmembrane region" description="Helical" evidence="9">
    <location>
        <begin position="102"/>
        <end position="125"/>
    </location>
</feature>
<sequence>MRLYANLYNVLITSLAFLCLFTAFQTTCLVSQNVLESSALTSGKPTGDAFLSLAVLYASLAALNWIAPLLVIAVGERIAMFLGACCYVIYVSVFMFPKDWLLYSASVLNGFGAAVLWTAQGTYITRCSDDYTINRHFSMFWSIFQTSQIWGGLYAYFTLAGITQIETSMRYRLIGALVAIGAVGWFLFLALRKPEEQYDSNSTLDAFKVELDYEVSAVEEEIEPAGCHVLWKSSADAFLRSFVLLRTRMMVCIMVVSGFTGVIATFHLVLLSTCIGHTLAFGEKTKSYIGLAGVFIGSGEVVGGTLMHLRRWIPSTGLVSIFGFVSALGGAVILLLVLPLDSPMKPTTSLGFLPPDVSLCMLASFLLGVSGSVWNTQICSLIGLVYGPRGVDVPVAFSMYKCLQAICTALSSSYSGYLQLHWQLLIFCIFTCAALVCFLWAHWKYTQDVKTEVIKNGSSKHHEDNGSLYSD</sequence>
<feature type="transmembrane region" description="Helical" evidence="9">
    <location>
        <begin position="288"/>
        <end position="306"/>
    </location>
</feature>
<dbReference type="InterPro" id="IPR051617">
    <property type="entry name" value="UNC-93-like_regulator"/>
</dbReference>
<protein>
    <recommendedName>
        <fullName evidence="7">UNC93-like protein MFSD11</fullName>
    </recommendedName>
    <alternativeName>
        <fullName evidence="8">Major facilitator superfamily domain-containing protein 11</fullName>
    </alternativeName>
</protein>
<gene>
    <name evidence="10" type="ORF">FBUS_04930</name>
</gene>
<feature type="transmembrane region" description="Helical" evidence="9">
    <location>
        <begin position="137"/>
        <end position="157"/>
    </location>
</feature>
<evidence type="ECO:0000256" key="9">
    <source>
        <dbReference type="SAM" id="Phobius"/>
    </source>
</evidence>
<keyword evidence="5 9" id="KW-0472">Membrane</keyword>
<keyword evidence="4 9" id="KW-1133">Transmembrane helix</keyword>